<name>M2PY64_CERS8</name>
<evidence type="ECO:0000256" key="1">
    <source>
        <dbReference type="SAM" id="MobiDB-lite"/>
    </source>
</evidence>
<proteinExistence type="predicted"/>
<evidence type="ECO:0000313" key="2">
    <source>
        <dbReference type="EMBL" id="EMD41839.1"/>
    </source>
</evidence>
<dbReference type="STRING" id="914234.M2PY64"/>
<feature type="compositionally biased region" description="Polar residues" evidence="1">
    <location>
        <begin position="17"/>
        <end position="30"/>
    </location>
</feature>
<dbReference type="Proteomes" id="UP000016930">
    <property type="component" value="Unassembled WGS sequence"/>
</dbReference>
<feature type="compositionally biased region" description="Low complexity" evidence="1">
    <location>
        <begin position="192"/>
        <end position="203"/>
    </location>
</feature>
<sequence>MLTDSPPSGDSGSTTPFLSSSLPGSSMQNESDSSMKSSRPRSPSTPPPRTQPFSAIDIPAEATGRGHSRRLSHAVKAPRILTLISEARPEENEVKSEAQFQRLVASCSESPAQSRIPRAASDRGRYPEEADHEDPLREDTPSDDGEFDEPALFAYTEPAISTKPVTPAQSVNGDDNGMLDSPGGVAMDVDLPPSVSASPSISSWRYTPPPTSSAVRSNKRKMEDRYDPYPTSAKRRAVSPSISHLRDLNSRSGNGTPRLTMPIPIPIPPPGSGASSPIVSASSYFGSGRASFGSTSALSSPTMRAQIGLASPVLRPMVRARRDEERELREIDGAGLAVNGLSLT</sequence>
<evidence type="ECO:0000313" key="3">
    <source>
        <dbReference type="Proteomes" id="UP000016930"/>
    </source>
</evidence>
<protein>
    <submittedName>
        <fullName evidence="2">Uncharacterized protein</fullName>
    </submittedName>
</protein>
<dbReference type="HOGENOM" id="CLU_052537_0_0_1"/>
<feature type="region of interest" description="Disordered" evidence="1">
    <location>
        <begin position="104"/>
        <end position="258"/>
    </location>
</feature>
<gene>
    <name evidence="2" type="ORF">CERSUDRAFT_61806</name>
</gene>
<feature type="compositionally biased region" description="Basic and acidic residues" evidence="1">
    <location>
        <begin position="120"/>
        <end position="140"/>
    </location>
</feature>
<accession>M2PY64</accession>
<reference evidence="2 3" key="1">
    <citation type="journal article" date="2012" name="Proc. Natl. Acad. Sci. U.S.A.">
        <title>Comparative genomics of Ceriporiopsis subvermispora and Phanerochaete chrysosporium provide insight into selective ligninolysis.</title>
        <authorList>
            <person name="Fernandez-Fueyo E."/>
            <person name="Ruiz-Duenas F.J."/>
            <person name="Ferreira P."/>
            <person name="Floudas D."/>
            <person name="Hibbett D.S."/>
            <person name="Canessa P."/>
            <person name="Larrondo L.F."/>
            <person name="James T.Y."/>
            <person name="Seelenfreund D."/>
            <person name="Lobos S."/>
            <person name="Polanco R."/>
            <person name="Tello M."/>
            <person name="Honda Y."/>
            <person name="Watanabe T."/>
            <person name="Watanabe T."/>
            <person name="Ryu J.S."/>
            <person name="Kubicek C.P."/>
            <person name="Schmoll M."/>
            <person name="Gaskell J."/>
            <person name="Hammel K.E."/>
            <person name="St John F.J."/>
            <person name="Vanden Wymelenberg A."/>
            <person name="Sabat G."/>
            <person name="Splinter BonDurant S."/>
            <person name="Syed K."/>
            <person name="Yadav J.S."/>
            <person name="Doddapaneni H."/>
            <person name="Subramanian V."/>
            <person name="Lavin J.L."/>
            <person name="Oguiza J.A."/>
            <person name="Perez G."/>
            <person name="Pisabarro A.G."/>
            <person name="Ramirez L."/>
            <person name="Santoyo F."/>
            <person name="Master E."/>
            <person name="Coutinho P.M."/>
            <person name="Henrissat B."/>
            <person name="Lombard V."/>
            <person name="Magnuson J.K."/>
            <person name="Kuees U."/>
            <person name="Hori C."/>
            <person name="Igarashi K."/>
            <person name="Samejima M."/>
            <person name="Held B.W."/>
            <person name="Barry K.W."/>
            <person name="LaButti K.M."/>
            <person name="Lapidus A."/>
            <person name="Lindquist E.A."/>
            <person name="Lucas S.M."/>
            <person name="Riley R."/>
            <person name="Salamov A.A."/>
            <person name="Hoffmeister D."/>
            <person name="Schwenk D."/>
            <person name="Hadar Y."/>
            <person name="Yarden O."/>
            <person name="de Vries R.P."/>
            <person name="Wiebenga A."/>
            <person name="Stenlid J."/>
            <person name="Eastwood D."/>
            <person name="Grigoriev I.V."/>
            <person name="Berka R.M."/>
            <person name="Blanchette R.A."/>
            <person name="Kersten P."/>
            <person name="Martinez A.T."/>
            <person name="Vicuna R."/>
            <person name="Cullen D."/>
        </authorList>
    </citation>
    <scope>NUCLEOTIDE SEQUENCE [LARGE SCALE GENOMIC DNA]</scope>
    <source>
        <strain evidence="2 3">B</strain>
    </source>
</reference>
<feature type="compositionally biased region" description="Low complexity" evidence="1">
    <location>
        <begin position="1"/>
        <end position="16"/>
    </location>
</feature>
<dbReference type="AlphaFoldDB" id="M2PY64"/>
<organism evidence="2 3">
    <name type="scientific">Ceriporiopsis subvermispora (strain B)</name>
    <name type="common">White-rot fungus</name>
    <name type="synonym">Gelatoporia subvermispora</name>
    <dbReference type="NCBI Taxonomy" id="914234"/>
    <lineage>
        <taxon>Eukaryota</taxon>
        <taxon>Fungi</taxon>
        <taxon>Dikarya</taxon>
        <taxon>Basidiomycota</taxon>
        <taxon>Agaricomycotina</taxon>
        <taxon>Agaricomycetes</taxon>
        <taxon>Polyporales</taxon>
        <taxon>Gelatoporiaceae</taxon>
        <taxon>Gelatoporia</taxon>
    </lineage>
</organism>
<keyword evidence="3" id="KW-1185">Reference proteome</keyword>
<dbReference type="EMBL" id="KB445791">
    <property type="protein sequence ID" value="EMD41839.1"/>
    <property type="molecule type" value="Genomic_DNA"/>
</dbReference>
<feature type="region of interest" description="Disordered" evidence="1">
    <location>
        <begin position="1"/>
        <end position="79"/>
    </location>
</feature>
<feature type="compositionally biased region" description="Polar residues" evidence="1">
    <location>
        <begin position="163"/>
        <end position="173"/>
    </location>
</feature>
<dbReference type="OrthoDB" id="5396103at2759"/>
<feature type="compositionally biased region" description="Low complexity" evidence="1">
    <location>
        <begin position="31"/>
        <end position="42"/>
    </location>
</feature>